<dbReference type="InterPro" id="IPR035965">
    <property type="entry name" value="PAS-like_dom_sf"/>
</dbReference>
<evidence type="ECO:0000313" key="10">
    <source>
        <dbReference type="EMBL" id="MBS2097691.1"/>
    </source>
</evidence>
<dbReference type="PROSITE" id="PS50109">
    <property type="entry name" value="HIS_KIN"/>
    <property type="match status" value="1"/>
</dbReference>
<dbReference type="NCBIfam" id="TIGR00229">
    <property type="entry name" value="sensory_box"/>
    <property type="match status" value="1"/>
</dbReference>
<evidence type="ECO:0000256" key="4">
    <source>
        <dbReference type="ARBA" id="ARBA00022679"/>
    </source>
</evidence>
<reference evidence="10 11" key="1">
    <citation type="journal article" date="2015" name="Int. J. Syst. Evol. Microbiol.">
        <title>Carboxylicivirga linearis sp. nov., isolated from a sea cucumber culture pond.</title>
        <authorList>
            <person name="Wang F.Q."/>
            <person name="Zhou Y.X."/>
            <person name="Lin X.Z."/>
            <person name="Chen G.J."/>
            <person name="Du Z.J."/>
        </authorList>
    </citation>
    <scope>NUCLEOTIDE SEQUENCE [LARGE SCALE GENOMIC DNA]</scope>
    <source>
        <strain evidence="10 11">FB218</strain>
    </source>
</reference>
<evidence type="ECO:0000256" key="6">
    <source>
        <dbReference type="ARBA" id="ARBA00023012"/>
    </source>
</evidence>
<keyword evidence="5" id="KW-0418">Kinase</keyword>
<keyword evidence="4" id="KW-0808">Transferase</keyword>
<comment type="catalytic activity">
    <reaction evidence="1">
        <text>ATP + protein L-histidine = ADP + protein N-phospho-L-histidine.</text>
        <dbReference type="EC" id="2.7.13.3"/>
    </reaction>
</comment>
<name>A0ABS5JTJ8_9BACT</name>
<dbReference type="Gene3D" id="1.10.287.130">
    <property type="match status" value="1"/>
</dbReference>
<gene>
    <name evidence="10" type="ORF">KEM10_05325</name>
</gene>
<organism evidence="10 11">
    <name type="scientific">Carboxylicivirga linearis</name>
    <dbReference type="NCBI Taxonomy" id="1628157"/>
    <lineage>
        <taxon>Bacteria</taxon>
        <taxon>Pseudomonadati</taxon>
        <taxon>Bacteroidota</taxon>
        <taxon>Bacteroidia</taxon>
        <taxon>Marinilabiliales</taxon>
        <taxon>Marinilabiliaceae</taxon>
        <taxon>Carboxylicivirga</taxon>
    </lineage>
</organism>
<dbReference type="Gene3D" id="3.30.565.10">
    <property type="entry name" value="Histidine kinase-like ATPase, C-terminal domain"/>
    <property type="match status" value="1"/>
</dbReference>
<dbReference type="InterPro" id="IPR003594">
    <property type="entry name" value="HATPase_dom"/>
</dbReference>
<comment type="caution">
    <text evidence="10">The sequence shown here is derived from an EMBL/GenBank/DDBJ whole genome shotgun (WGS) entry which is preliminary data.</text>
</comment>
<dbReference type="CDD" id="cd00082">
    <property type="entry name" value="HisKA"/>
    <property type="match status" value="1"/>
</dbReference>
<proteinExistence type="predicted"/>
<evidence type="ECO:0000256" key="5">
    <source>
        <dbReference type="ARBA" id="ARBA00022777"/>
    </source>
</evidence>
<dbReference type="InterPro" id="IPR000014">
    <property type="entry name" value="PAS"/>
</dbReference>
<evidence type="ECO:0000256" key="3">
    <source>
        <dbReference type="ARBA" id="ARBA00022553"/>
    </source>
</evidence>
<dbReference type="PROSITE" id="PS50112">
    <property type="entry name" value="PAS"/>
    <property type="match status" value="1"/>
</dbReference>
<dbReference type="SUPFAM" id="SSF55874">
    <property type="entry name" value="ATPase domain of HSP90 chaperone/DNA topoisomerase II/histidine kinase"/>
    <property type="match status" value="1"/>
</dbReference>
<dbReference type="InterPro" id="IPR036097">
    <property type="entry name" value="HisK_dim/P_sf"/>
</dbReference>
<keyword evidence="11" id="KW-1185">Reference proteome</keyword>
<dbReference type="InterPro" id="IPR003661">
    <property type="entry name" value="HisK_dim/P_dom"/>
</dbReference>
<sequence length="604" mass="69437">MVEDNKEYSIEELKDRITDLEKQNNALSDQVEETILFNFISESFDSISNDKELIEALLEKISILKEIPVCYCIEIKSRSYKVISSYCAYDSGSNDCVEPVLKKEIIAQLQSQGVLKIKCDDVDPAVFKDKVKHKFEPYEIVLIHFHSHNVKNGVFVFVSDINNKEVFDDLFIFNQFVKIVTDKWERLGLILQLKKLNQSLERKVKARTTELTRLNNMLFQEIQTHQNTNHELNIERKKFHQLFQKANDAIYLWEIDGVASIKRCMEVNQAAIEMTGYSYDELMNMTPSDLMVKGMKGQLKPFLEKLEVNKTSKIEVIHQRKDGTTFPVEVNSHLFTLDDKKVILSIARNISEWKKIELDLIDAKEQAEESDRLKSSFLANMSHEIRTPLNAICGFTELIKEDNLEMSEVKDFADIILNNSSHLLNLINDLVDFSKIEAGYVKPTFMPVNISHLLRNLELNVQSLLYNFNKEHIKIIIDSAEELEEKLVLTDEVQLRQILSNLLNNSVKYTRKGSITLKTSIVKDQLQFIISDTGIGIPKKFHEKIFERFVQVKDKKTFSIPGTGLGLAICLNLAEMLNGEVKLLDSSIKGTSFSLTIPYYPSSK</sequence>
<keyword evidence="3" id="KW-0597">Phosphoprotein</keyword>
<feature type="domain" description="Histidine kinase" evidence="8">
    <location>
        <begin position="380"/>
        <end position="601"/>
    </location>
</feature>
<accession>A0ABS5JTJ8</accession>
<dbReference type="PANTHER" id="PTHR43711">
    <property type="entry name" value="TWO-COMPONENT HISTIDINE KINASE"/>
    <property type="match status" value="1"/>
</dbReference>
<dbReference type="SMART" id="SM00387">
    <property type="entry name" value="HATPase_c"/>
    <property type="match status" value="1"/>
</dbReference>
<dbReference type="SUPFAM" id="SSF55785">
    <property type="entry name" value="PYP-like sensor domain (PAS domain)"/>
    <property type="match status" value="1"/>
</dbReference>
<evidence type="ECO:0000313" key="11">
    <source>
        <dbReference type="Proteomes" id="UP000708576"/>
    </source>
</evidence>
<keyword evidence="7" id="KW-0175">Coiled coil</keyword>
<dbReference type="CDD" id="cd00130">
    <property type="entry name" value="PAS"/>
    <property type="match status" value="1"/>
</dbReference>
<dbReference type="Pfam" id="PF00512">
    <property type="entry name" value="HisKA"/>
    <property type="match status" value="1"/>
</dbReference>
<dbReference type="PANTHER" id="PTHR43711:SF31">
    <property type="entry name" value="HISTIDINE KINASE"/>
    <property type="match status" value="1"/>
</dbReference>
<protein>
    <recommendedName>
        <fullName evidence="2">histidine kinase</fullName>
        <ecNumber evidence="2">2.7.13.3</ecNumber>
    </recommendedName>
</protein>
<dbReference type="InterPro" id="IPR004358">
    <property type="entry name" value="Sig_transdc_His_kin-like_C"/>
</dbReference>
<feature type="coiled-coil region" evidence="7">
    <location>
        <begin position="3"/>
        <end position="30"/>
    </location>
</feature>
<evidence type="ECO:0000256" key="2">
    <source>
        <dbReference type="ARBA" id="ARBA00012438"/>
    </source>
</evidence>
<feature type="domain" description="PAS" evidence="9">
    <location>
        <begin position="235"/>
        <end position="284"/>
    </location>
</feature>
<evidence type="ECO:0000256" key="1">
    <source>
        <dbReference type="ARBA" id="ARBA00000085"/>
    </source>
</evidence>
<dbReference type="Pfam" id="PF02518">
    <property type="entry name" value="HATPase_c"/>
    <property type="match status" value="1"/>
</dbReference>
<dbReference type="InterPro" id="IPR036890">
    <property type="entry name" value="HATPase_C_sf"/>
</dbReference>
<dbReference type="EMBL" id="JAGUCO010000002">
    <property type="protein sequence ID" value="MBS2097691.1"/>
    <property type="molecule type" value="Genomic_DNA"/>
</dbReference>
<dbReference type="SUPFAM" id="SSF47384">
    <property type="entry name" value="Homodimeric domain of signal transducing histidine kinase"/>
    <property type="match status" value="1"/>
</dbReference>
<dbReference type="InterPro" id="IPR050736">
    <property type="entry name" value="Sensor_HK_Regulatory"/>
</dbReference>
<evidence type="ECO:0000259" key="8">
    <source>
        <dbReference type="PROSITE" id="PS50109"/>
    </source>
</evidence>
<dbReference type="Gene3D" id="3.30.450.20">
    <property type="entry name" value="PAS domain"/>
    <property type="match status" value="1"/>
</dbReference>
<dbReference type="SMART" id="SM00388">
    <property type="entry name" value="HisKA"/>
    <property type="match status" value="1"/>
</dbReference>
<evidence type="ECO:0000259" key="9">
    <source>
        <dbReference type="PROSITE" id="PS50112"/>
    </source>
</evidence>
<dbReference type="EC" id="2.7.13.3" evidence="2"/>
<dbReference type="RefSeq" id="WP_212214416.1">
    <property type="nucleotide sequence ID" value="NZ_JAGUCO010000002.1"/>
</dbReference>
<evidence type="ECO:0000256" key="7">
    <source>
        <dbReference type="SAM" id="Coils"/>
    </source>
</evidence>
<dbReference type="InterPro" id="IPR005467">
    <property type="entry name" value="His_kinase_dom"/>
</dbReference>
<keyword evidence="6" id="KW-0902">Two-component regulatory system</keyword>
<dbReference type="Proteomes" id="UP000708576">
    <property type="component" value="Unassembled WGS sequence"/>
</dbReference>
<dbReference type="PRINTS" id="PR00344">
    <property type="entry name" value="BCTRLSENSOR"/>
</dbReference>
<dbReference type="Pfam" id="PF13426">
    <property type="entry name" value="PAS_9"/>
    <property type="match status" value="1"/>
</dbReference>